<protein>
    <submittedName>
        <fullName evidence="3">F-box protein CPR1-like</fullName>
    </submittedName>
</protein>
<dbReference type="Gene3D" id="1.20.1280.50">
    <property type="match status" value="1"/>
</dbReference>
<dbReference type="RefSeq" id="XP_052116226.1">
    <property type="nucleotide sequence ID" value="XM_052260266.1"/>
</dbReference>
<dbReference type="GeneID" id="107486201"/>
<feature type="domain" description="F-box" evidence="1">
    <location>
        <begin position="4"/>
        <end position="49"/>
    </location>
</feature>
<dbReference type="InterPro" id="IPR050796">
    <property type="entry name" value="SCF_F-box_component"/>
</dbReference>
<dbReference type="Pfam" id="PF00646">
    <property type="entry name" value="F-box"/>
    <property type="match status" value="1"/>
</dbReference>
<dbReference type="CDD" id="cd22157">
    <property type="entry name" value="F-box_AtFBW1-like"/>
    <property type="match status" value="1"/>
</dbReference>
<proteinExistence type="predicted"/>
<dbReference type="PROSITE" id="PS50181">
    <property type="entry name" value="FBOX"/>
    <property type="match status" value="1"/>
</dbReference>
<name>A0A9C6TL53_ARADU</name>
<dbReference type="Pfam" id="PF07734">
    <property type="entry name" value="FBA_1"/>
    <property type="match status" value="1"/>
</dbReference>
<dbReference type="SMART" id="SM00256">
    <property type="entry name" value="FBOX"/>
    <property type="match status" value="1"/>
</dbReference>
<dbReference type="NCBIfam" id="TIGR01640">
    <property type="entry name" value="F_box_assoc_1"/>
    <property type="match status" value="1"/>
</dbReference>
<dbReference type="InterPro" id="IPR006527">
    <property type="entry name" value="F-box-assoc_dom_typ1"/>
</dbReference>
<dbReference type="InterPro" id="IPR036047">
    <property type="entry name" value="F-box-like_dom_sf"/>
</dbReference>
<gene>
    <name evidence="3" type="primary">LOC107486201</name>
</gene>
<dbReference type="Proteomes" id="UP000515211">
    <property type="component" value="Chromosome 4"/>
</dbReference>
<dbReference type="SUPFAM" id="SSF50965">
    <property type="entry name" value="Galactose oxidase, central domain"/>
    <property type="match status" value="1"/>
</dbReference>
<dbReference type="SUPFAM" id="SSF81383">
    <property type="entry name" value="F-box domain"/>
    <property type="match status" value="1"/>
</dbReference>
<dbReference type="KEGG" id="adu:107486201"/>
<dbReference type="PANTHER" id="PTHR31672:SF13">
    <property type="entry name" value="F-BOX PROTEIN CPR30-LIKE"/>
    <property type="match status" value="1"/>
</dbReference>
<evidence type="ECO:0000313" key="2">
    <source>
        <dbReference type="Proteomes" id="UP000515211"/>
    </source>
</evidence>
<dbReference type="InterPro" id="IPR017451">
    <property type="entry name" value="F-box-assoc_interact_dom"/>
</dbReference>
<evidence type="ECO:0000259" key="1">
    <source>
        <dbReference type="PROSITE" id="PS50181"/>
    </source>
</evidence>
<evidence type="ECO:0000313" key="3">
    <source>
        <dbReference type="RefSeq" id="XP_052116226.1"/>
    </source>
</evidence>
<reference evidence="2" key="1">
    <citation type="journal article" date="2016" name="Nat. Genet.">
        <title>The genome sequences of Arachis duranensis and Arachis ipaensis, the diploid ancestors of cultivated peanut.</title>
        <authorList>
            <person name="Bertioli D.J."/>
            <person name="Cannon S.B."/>
            <person name="Froenicke L."/>
            <person name="Huang G."/>
            <person name="Farmer A.D."/>
            <person name="Cannon E.K."/>
            <person name="Liu X."/>
            <person name="Gao D."/>
            <person name="Clevenger J."/>
            <person name="Dash S."/>
            <person name="Ren L."/>
            <person name="Moretzsohn M.C."/>
            <person name="Shirasawa K."/>
            <person name="Huang W."/>
            <person name="Vidigal B."/>
            <person name="Abernathy B."/>
            <person name="Chu Y."/>
            <person name="Niederhuth C.E."/>
            <person name="Umale P."/>
            <person name="Araujo A.C."/>
            <person name="Kozik A."/>
            <person name="Kim K.D."/>
            <person name="Burow M.D."/>
            <person name="Varshney R.K."/>
            <person name="Wang X."/>
            <person name="Zhang X."/>
            <person name="Barkley N."/>
            <person name="Guimaraes P.M."/>
            <person name="Isobe S."/>
            <person name="Guo B."/>
            <person name="Liao B."/>
            <person name="Stalker H.T."/>
            <person name="Schmitz R.J."/>
            <person name="Scheffler B.E."/>
            <person name="Leal-Bertioli S.C."/>
            <person name="Xun X."/>
            <person name="Jackson S.A."/>
            <person name="Michelmore R."/>
            <person name="Ozias-Akins P."/>
        </authorList>
    </citation>
    <scope>NUCLEOTIDE SEQUENCE [LARGE SCALE GENOMIC DNA]</scope>
    <source>
        <strain evidence="2">cv. V14167</strain>
    </source>
</reference>
<organism evidence="2 3">
    <name type="scientific">Arachis duranensis</name>
    <name type="common">Wild peanut</name>
    <dbReference type="NCBI Taxonomy" id="130453"/>
    <lineage>
        <taxon>Eukaryota</taxon>
        <taxon>Viridiplantae</taxon>
        <taxon>Streptophyta</taxon>
        <taxon>Embryophyta</taxon>
        <taxon>Tracheophyta</taxon>
        <taxon>Spermatophyta</taxon>
        <taxon>Magnoliopsida</taxon>
        <taxon>eudicotyledons</taxon>
        <taxon>Gunneridae</taxon>
        <taxon>Pentapetalae</taxon>
        <taxon>rosids</taxon>
        <taxon>fabids</taxon>
        <taxon>Fabales</taxon>
        <taxon>Fabaceae</taxon>
        <taxon>Papilionoideae</taxon>
        <taxon>50 kb inversion clade</taxon>
        <taxon>dalbergioids sensu lato</taxon>
        <taxon>Dalbergieae</taxon>
        <taxon>Pterocarpus clade</taxon>
        <taxon>Arachis</taxon>
    </lineage>
</organism>
<accession>A0A9C6TL53</accession>
<sequence>MEKKSIHDILPVELIHRILLRVPAKHLARLRCVSKLWYSLISDPHFAEMHFHHSPASTYVFIENDTMAYFVDLDALFRDNNDALQVRKVSLPFKMKSPPRFEVLGSCRGFVLLHQHGRFLVVWNPLTGSSKLISYSHIASRFKPRGWSSFDFDVYGFCYDASHDDYLVFLGWQNEHGRDHFHCFSLRTNSWIDFGDALLKPLGFDNWQSCGLFLNGAFHWVPSRPKDYRDAILIFDLKERTFSTISAPEQLRTSYYSSLTLLGGCLALYYYNDDSYKTDIWVMKEYKVHSSWTLYQIPFRFQPLYLPSAMDLIGKGYDYEWELYIYNFREERLQRRFEHHCFFIDYAAADAVYTESLLPLPSDLKDKDKEENGHQVLQECYELLDVADG</sequence>
<dbReference type="AlphaFoldDB" id="A0A9C6TL53"/>
<dbReference type="InterPro" id="IPR011043">
    <property type="entry name" value="Gal_Oxase/kelch_b-propeller"/>
</dbReference>
<dbReference type="PANTHER" id="PTHR31672">
    <property type="entry name" value="BNACNNG10540D PROTEIN"/>
    <property type="match status" value="1"/>
</dbReference>
<reference evidence="3" key="2">
    <citation type="submission" date="2025-08" db="UniProtKB">
        <authorList>
            <consortium name="RefSeq"/>
        </authorList>
    </citation>
    <scope>IDENTIFICATION</scope>
    <source>
        <tissue evidence="3">Whole plant</tissue>
    </source>
</reference>
<dbReference type="InterPro" id="IPR001810">
    <property type="entry name" value="F-box_dom"/>
</dbReference>
<keyword evidence="2" id="KW-1185">Reference proteome</keyword>